<sequence>MVADLEFGDAGADLFNDAATLVPENDWVLLPAEHFDDRWIHRHVAGDHVLVGVAHAARNKTHEDLIGLRVIEFDLFDLVLGMRGV</sequence>
<reference evidence="1" key="1">
    <citation type="submission" date="2020-05" db="EMBL/GenBank/DDBJ databases">
        <authorList>
            <person name="Chiriac C."/>
            <person name="Salcher M."/>
            <person name="Ghai R."/>
            <person name="Kavagutti S V."/>
        </authorList>
    </citation>
    <scope>NUCLEOTIDE SEQUENCE</scope>
</reference>
<evidence type="ECO:0000313" key="1">
    <source>
        <dbReference type="EMBL" id="CAB4579972.1"/>
    </source>
</evidence>
<dbReference type="AntiFam" id="ANF00088">
    <property type="entry name" value="Shadow ORF (opposite Fdh)"/>
</dbReference>
<dbReference type="EMBL" id="CAEZTG010000214">
    <property type="protein sequence ID" value="CAB4579972.1"/>
    <property type="molecule type" value="Genomic_DNA"/>
</dbReference>
<name>A0A6J6ETZ1_9ZZZZ</name>
<organism evidence="1">
    <name type="scientific">freshwater metagenome</name>
    <dbReference type="NCBI Taxonomy" id="449393"/>
    <lineage>
        <taxon>unclassified sequences</taxon>
        <taxon>metagenomes</taxon>
        <taxon>ecological metagenomes</taxon>
    </lineage>
</organism>
<gene>
    <name evidence="1" type="ORF">UFOPK1603_01700</name>
</gene>
<proteinExistence type="predicted"/>
<dbReference type="AlphaFoldDB" id="A0A6J6ETZ1"/>
<accession>A0A6J6ETZ1</accession>
<protein>
    <submittedName>
        <fullName evidence="1">Unannotated protein</fullName>
    </submittedName>
</protein>